<dbReference type="AlphaFoldDB" id="A0A967B8P8"/>
<dbReference type="SUPFAM" id="SSF56784">
    <property type="entry name" value="HAD-like"/>
    <property type="match status" value="1"/>
</dbReference>
<sequence length="146" mass="16794">MVVERYEPDPRLPEAVIVDFDGTLAHMDRRGPYEFHRVGEDRVDPAVKRLVSLLAPSVKIVVLTGRDDSCEAESRAWLADNEVPFDELHMRAAGDRRSDARVKFEIFDTRLRSRFHVIAAIDDRNSVVEMWRRLGIKCLQAQDGDF</sequence>
<dbReference type="Proteomes" id="UP000744769">
    <property type="component" value="Unassembled WGS sequence"/>
</dbReference>
<comment type="caution">
    <text evidence="2">The sequence shown here is derived from an EMBL/GenBank/DDBJ whole genome shotgun (WGS) entry which is preliminary data.</text>
</comment>
<dbReference type="InterPro" id="IPR023214">
    <property type="entry name" value="HAD_sf"/>
</dbReference>
<evidence type="ECO:0000313" key="3">
    <source>
        <dbReference type="Proteomes" id="UP000744769"/>
    </source>
</evidence>
<dbReference type="Gene3D" id="3.40.50.1000">
    <property type="entry name" value="HAD superfamily/HAD-like"/>
    <property type="match status" value="1"/>
</dbReference>
<dbReference type="EMBL" id="JAAOIV010000010">
    <property type="protein sequence ID" value="NHN56861.1"/>
    <property type="molecule type" value="Genomic_DNA"/>
</dbReference>
<proteinExistence type="predicted"/>
<evidence type="ECO:0000259" key="1">
    <source>
        <dbReference type="Pfam" id="PF25109"/>
    </source>
</evidence>
<organism evidence="2 3">
    <name type="scientific">Metallococcus carri</name>
    <dbReference type="NCBI Taxonomy" id="1656884"/>
    <lineage>
        <taxon>Bacteria</taxon>
        <taxon>Bacillati</taxon>
        <taxon>Actinomycetota</taxon>
        <taxon>Actinomycetes</taxon>
        <taxon>Micrococcales</taxon>
        <taxon>Dermacoccaceae</taxon>
        <taxon>Metallococcus</taxon>
    </lineage>
</organism>
<protein>
    <submittedName>
        <fullName evidence="2">Polynucleotide kinase</fullName>
    </submittedName>
</protein>
<dbReference type="Pfam" id="PF25109">
    <property type="entry name" value="HAD_PNKP"/>
    <property type="match status" value="1"/>
</dbReference>
<gene>
    <name evidence="2" type="ORF">G9U51_13875</name>
</gene>
<accession>A0A967B8P8</accession>
<keyword evidence="2" id="KW-0418">Kinase</keyword>
<dbReference type="GO" id="GO:0016301">
    <property type="term" value="F:kinase activity"/>
    <property type="evidence" value="ECO:0007669"/>
    <property type="project" value="UniProtKB-KW"/>
</dbReference>
<reference evidence="2" key="1">
    <citation type="submission" date="2020-03" db="EMBL/GenBank/DDBJ databases">
        <title>Draft sequencing of Calidifontibacter sp. DB0510.</title>
        <authorList>
            <person name="Kim D.-U."/>
        </authorList>
    </citation>
    <scope>NUCLEOTIDE SEQUENCE</scope>
    <source>
        <strain evidence="2">DB0510</strain>
    </source>
</reference>
<keyword evidence="3" id="KW-1185">Reference proteome</keyword>
<feature type="domain" description="Polynucleotide kinase PNKP phosphatase" evidence="1">
    <location>
        <begin position="13"/>
        <end position="146"/>
    </location>
</feature>
<name>A0A967B8P8_9MICO</name>
<dbReference type="InterPro" id="IPR056782">
    <property type="entry name" value="HAD_PNKP"/>
</dbReference>
<evidence type="ECO:0000313" key="2">
    <source>
        <dbReference type="EMBL" id="NHN56861.1"/>
    </source>
</evidence>
<keyword evidence="2" id="KW-0808">Transferase</keyword>
<dbReference type="InterPro" id="IPR036412">
    <property type="entry name" value="HAD-like_sf"/>
</dbReference>